<sequence>MAIIQGLLGHATGVDVDEAKETFGGLLIRNEEILGAYKWSRDQVVFTTHRIIHEDVKGLTGKKKSFLSIPYSSVVKFSKEGAGWMDMDAELRIWVRDEDEPIEWEFRKSEAVNDLFTILSEGVLSNGNG</sequence>
<dbReference type="Gene3D" id="2.30.29.50">
    <property type="entry name" value="Bacterial Pleckstrin homology domain"/>
    <property type="match status" value="1"/>
</dbReference>
<name>A0A382JJQ0_9ZZZZ</name>
<organism evidence="2">
    <name type="scientific">marine metagenome</name>
    <dbReference type="NCBI Taxonomy" id="408172"/>
    <lineage>
        <taxon>unclassified sequences</taxon>
        <taxon>metagenomes</taxon>
        <taxon>ecological metagenomes</taxon>
    </lineage>
</organism>
<evidence type="ECO:0000259" key="1">
    <source>
        <dbReference type="Pfam" id="PF08000"/>
    </source>
</evidence>
<feature type="domain" description="Bacterial Pleckstrin homology" evidence="1">
    <location>
        <begin position="3"/>
        <end position="121"/>
    </location>
</feature>
<dbReference type="SUPFAM" id="SSF50729">
    <property type="entry name" value="PH domain-like"/>
    <property type="match status" value="1"/>
</dbReference>
<dbReference type="InterPro" id="IPR012544">
    <property type="entry name" value="PHb"/>
</dbReference>
<protein>
    <recommendedName>
        <fullName evidence="1">Bacterial Pleckstrin homology domain-containing protein</fullName>
    </recommendedName>
</protein>
<dbReference type="AlphaFoldDB" id="A0A382JJQ0"/>
<dbReference type="PANTHER" id="PTHR35796:SF3">
    <property type="entry name" value="BHLH DOMAIN-CONTAINING PROTEIN"/>
    <property type="match status" value="1"/>
</dbReference>
<dbReference type="Pfam" id="PF08000">
    <property type="entry name" value="bPH_1"/>
    <property type="match status" value="1"/>
</dbReference>
<dbReference type="EMBL" id="UINC01074936">
    <property type="protein sequence ID" value="SVC12624.1"/>
    <property type="molecule type" value="Genomic_DNA"/>
</dbReference>
<proteinExistence type="predicted"/>
<evidence type="ECO:0000313" key="2">
    <source>
        <dbReference type="EMBL" id="SVC12624.1"/>
    </source>
</evidence>
<reference evidence="2" key="1">
    <citation type="submission" date="2018-05" db="EMBL/GenBank/DDBJ databases">
        <authorList>
            <person name="Lanie J.A."/>
            <person name="Ng W.-L."/>
            <person name="Kazmierczak K.M."/>
            <person name="Andrzejewski T.M."/>
            <person name="Davidsen T.M."/>
            <person name="Wayne K.J."/>
            <person name="Tettelin H."/>
            <person name="Glass J.I."/>
            <person name="Rusch D."/>
            <person name="Podicherti R."/>
            <person name="Tsui H.-C.T."/>
            <person name="Winkler M.E."/>
        </authorList>
    </citation>
    <scope>NUCLEOTIDE SEQUENCE</scope>
</reference>
<dbReference type="CDD" id="cd13225">
    <property type="entry name" value="PH-like_bacteria"/>
    <property type="match status" value="1"/>
</dbReference>
<accession>A0A382JJQ0</accession>
<dbReference type="InterPro" id="IPR037063">
    <property type="entry name" value="PHb_sf"/>
</dbReference>
<gene>
    <name evidence="2" type="ORF">METZ01_LOCUS265478</name>
</gene>
<dbReference type="PANTHER" id="PTHR35796">
    <property type="entry name" value="HYPOTHETICAL CYTOSOLIC PROTEIN"/>
    <property type="match status" value="1"/>
</dbReference>